<evidence type="ECO:0000313" key="2">
    <source>
        <dbReference type="Proteomes" id="UP001151760"/>
    </source>
</evidence>
<dbReference type="Proteomes" id="UP001151760">
    <property type="component" value="Unassembled WGS sequence"/>
</dbReference>
<reference evidence="1" key="1">
    <citation type="journal article" date="2022" name="Int. J. Mol. Sci.">
        <title>Draft Genome of Tanacetum Coccineum: Genomic Comparison of Closely Related Tanacetum-Family Plants.</title>
        <authorList>
            <person name="Yamashiro T."/>
            <person name="Shiraishi A."/>
            <person name="Nakayama K."/>
            <person name="Satake H."/>
        </authorList>
    </citation>
    <scope>NUCLEOTIDE SEQUENCE</scope>
</reference>
<protein>
    <submittedName>
        <fullName evidence="1">Uncharacterized protein</fullName>
    </submittedName>
</protein>
<reference evidence="1" key="2">
    <citation type="submission" date="2022-01" db="EMBL/GenBank/DDBJ databases">
        <authorList>
            <person name="Yamashiro T."/>
            <person name="Shiraishi A."/>
            <person name="Satake H."/>
            <person name="Nakayama K."/>
        </authorList>
    </citation>
    <scope>NUCLEOTIDE SEQUENCE</scope>
</reference>
<accession>A0ABQ5HA07</accession>
<gene>
    <name evidence="1" type="ORF">Tco_1066401</name>
</gene>
<sequence>MVEGPVRECNIDLSSAVKLKEYRCKAILQQKGDEHEFWTSCDLYNDQFDGGDLIDSTKKKCYWCCLNDDKRIDVAWEGLSLNDWIRLRYGKVCRMTKERILNDYWRQEVDENQDDMIDMSLDPVQEISLNTEEYCEDLENFRDEKMELILDIVLYKLDDGWFSGTVKDEEDLDGIVDYLELNSHDGFIDIDDEAYKNKMYELLGMTYKTPPSIVIKKVEVTRYTIGPGESYTRGKILQIDELPKTSANVVSIRAELMKEMDTAGSVQREM</sequence>
<evidence type="ECO:0000313" key="1">
    <source>
        <dbReference type="EMBL" id="GJT84684.1"/>
    </source>
</evidence>
<proteinExistence type="predicted"/>
<keyword evidence="2" id="KW-1185">Reference proteome</keyword>
<organism evidence="1 2">
    <name type="scientific">Tanacetum coccineum</name>
    <dbReference type="NCBI Taxonomy" id="301880"/>
    <lineage>
        <taxon>Eukaryota</taxon>
        <taxon>Viridiplantae</taxon>
        <taxon>Streptophyta</taxon>
        <taxon>Embryophyta</taxon>
        <taxon>Tracheophyta</taxon>
        <taxon>Spermatophyta</taxon>
        <taxon>Magnoliopsida</taxon>
        <taxon>eudicotyledons</taxon>
        <taxon>Gunneridae</taxon>
        <taxon>Pentapetalae</taxon>
        <taxon>asterids</taxon>
        <taxon>campanulids</taxon>
        <taxon>Asterales</taxon>
        <taxon>Asteraceae</taxon>
        <taxon>Asteroideae</taxon>
        <taxon>Anthemideae</taxon>
        <taxon>Anthemidinae</taxon>
        <taxon>Tanacetum</taxon>
    </lineage>
</organism>
<dbReference type="EMBL" id="BQNB010019380">
    <property type="protein sequence ID" value="GJT84684.1"/>
    <property type="molecule type" value="Genomic_DNA"/>
</dbReference>
<comment type="caution">
    <text evidence="1">The sequence shown here is derived from an EMBL/GenBank/DDBJ whole genome shotgun (WGS) entry which is preliminary data.</text>
</comment>
<name>A0ABQ5HA07_9ASTR</name>